<dbReference type="Pfam" id="PF15612">
    <property type="entry name" value="WHIM1"/>
    <property type="match status" value="1"/>
</dbReference>
<sequence>MVLLARTHQRITYLPLSNQIPHDAEVFQIRYTGEVFADYDTYWERLRIYNQRIWECEETGKSGLTYEQAWHSELQVRKLFEERIPEVWRKPCLEMVQFSTKKLPALVDDIHDWLLEHVVVGEIVTIQVKGDPERAKVLEVVPQFSQSNPENPAELNEWPKQTLYRVHLCTHDGAPIPPNLSSMEAVEYLVSLNAIQRNRQAYSKANLRVFVTENAHKDVWTGAPWIIRPELCDRYSITTTPPFDVKQAIEVHDGKAEPVDAVKKKKEDKKENLTTPKKANQLMSALNLPVEDLELLSLPPRPDQVPIARPTPSADFGAVPQACVPDLLVVWSFLSVFGKSLHLSSFSLDDFMNALSYKGSKTSALLIETFGCLLHVACVEWAYKIDAAIKATPQSPTFIIDTTGIMPPEHKVALRFDEEVRPTVEACDESYMKLSVDERASLDQWWKWYPGRWHNGMDGHKPSVAAALANTKSERSIPNSKRMRAWEVVLAGLIRDWIPHDSLPCKWTLLALLLGGAIGSRGGKPPAHSASDEEEVLEPACSPSLDGLNDDVESVPDSQVNGSASRKRTADTPDTTSHIDSDEEQPVLRKSARQKKPRLREETPELPEPKPTLNVSLRERRSTRTVTPDTSKHTEPAAPPAPTPPPVAKKPKAPPKAARPLDIDHLLNMTQHGFRCMTVEEKLAVLKALIQDCCMTSTPVRESLENSYRRIAEIKMEKREVSNQLKALGIAKRDLKKSANTAAAAEGSLAFNKTTVALLKQNAGSGDGGVSNQNHEDDSSELSDHTLSSAENSSDDDSASVATGSDDQMSRKRKGKARAARKRSKKISRTSALALTNNESSSKRTNLSTTITNMAEERRRLEEEEEKLVHRQNFLDEELRRQDATTRIRSLGRDRYFNRYWWYDAFTGAMPPGSEPPPPPPPNRGHKARPIDPVILEWGAGRLFIEEYAVGDPNHPIRGSATEADKEAALIGNTTGDTVRWSYYSNPEDMDRFLAYLNPRGQRESALLMNISKLQPLIRNSLVKRTQDLETRRLQRSRQPQQQPSPDDQKLDSANAESNDVPEKPVESSASMASSSHPEDEFHLDFLNKEAGFLG</sequence>
<proteinExistence type="predicted"/>
<evidence type="ECO:0000256" key="3">
    <source>
        <dbReference type="ARBA" id="ARBA00023242"/>
    </source>
</evidence>
<feature type="region of interest" description="Disordered" evidence="5">
    <location>
        <begin position="762"/>
        <end position="846"/>
    </location>
</feature>
<evidence type="ECO:0000259" key="6">
    <source>
        <dbReference type="PROSITE" id="PS50827"/>
    </source>
</evidence>
<dbReference type="PROSITE" id="PS50827">
    <property type="entry name" value="DDT"/>
    <property type="match status" value="1"/>
</dbReference>
<keyword evidence="3 4" id="KW-0539">Nucleus</keyword>
<dbReference type="GO" id="GO:0005634">
    <property type="term" value="C:nucleus"/>
    <property type="evidence" value="ECO:0007669"/>
    <property type="project" value="UniProtKB-SubCell"/>
</dbReference>
<dbReference type="InterPro" id="IPR028942">
    <property type="entry name" value="WHIM1_dom"/>
</dbReference>
<dbReference type="VEuPathDB" id="FungiDB:SeMB42_g04877"/>
<protein>
    <recommendedName>
        <fullName evidence="12">WAC domain-containing protein</fullName>
    </recommendedName>
</protein>
<evidence type="ECO:0000313" key="10">
    <source>
        <dbReference type="Proteomes" id="UP000317494"/>
    </source>
</evidence>
<dbReference type="GO" id="GO:0031509">
    <property type="term" value="P:subtelomeric heterochromatin formation"/>
    <property type="evidence" value="ECO:0007669"/>
    <property type="project" value="TreeGrafter"/>
</dbReference>
<dbReference type="Proteomes" id="UP000320475">
    <property type="component" value="Unassembled WGS sequence"/>
</dbReference>
<dbReference type="InterPro" id="IPR013136">
    <property type="entry name" value="WSTF_Acf1_Cbp146"/>
</dbReference>
<evidence type="ECO:0000313" key="9">
    <source>
        <dbReference type="EMBL" id="TPX43458.1"/>
    </source>
</evidence>
<feature type="compositionally biased region" description="Polar residues" evidence="5">
    <location>
        <begin position="833"/>
        <end position="846"/>
    </location>
</feature>
<comment type="subcellular location">
    <subcellularLocation>
        <location evidence="1 4">Nucleus</location>
    </subcellularLocation>
</comment>
<reference evidence="10 11" key="1">
    <citation type="journal article" date="2019" name="Sci. Rep.">
        <title>Comparative genomics of chytrid fungi reveal insights into the obligate biotrophic and pathogenic lifestyle of Synchytrium endobioticum.</title>
        <authorList>
            <person name="van de Vossenberg B.T.L.H."/>
            <person name="Warris S."/>
            <person name="Nguyen H.D.T."/>
            <person name="van Gent-Pelzer M.P.E."/>
            <person name="Joly D.L."/>
            <person name="van de Geest H.C."/>
            <person name="Bonants P.J.M."/>
            <person name="Smith D.S."/>
            <person name="Levesque C.A."/>
            <person name="van der Lee T.A.J."/>
        </authorList>
    </citation>
    <scope>NUCLEOTIDE SEQUENCE [LARGE SCALE GENOMIC DNA]</scope>
    <source>
        <strain evidence="9 11">LEV6574</strain>
        <strain evidence="8 10">MB42</strain>
    </source>
</reference>
<evidence type="ECO:0008006" key="12">
    <source>
        <dbReference type="Google" id="ProtNLM"/>
    </source>
</evidence>
<dbReference type="PROSITE" id="PS51136">
    <property type="entry name" value="WAC"/>
    <property type="match status" value="1"/>
</dbReference>
<evidence type="ECO:0000256" key="2">
    <source>
        <dbReference type="ARBA" id="ARBA00023054"/>
    </source>
</evidence>
<evidence type="ECO:0000313" key="11">
    <source>
        <dbReference type="Proteomes" id="UP000320475"/>
    </source>
</evidence>
<feature type="region of interest" description="Disordered" evidence="5">
    <location>
        <begin position="1031"/>
        <end position="1083"/>
    </location>
</feature>
<dbReference type="OrthoDB" id="332390at2759"/>
<comment type="caution">
    <text evidence="9">The sequence shown here is derived from an EMBL/GenBank/DDBJ whole genome shotgun (WGS) entry which is preliminary data.</text>
</comment>
<dbReference type="EMBL" id="QEAN01000211">
    <property type="protein sequence ID" value="TPX43055.1"/>
    <property type="molecule type" value="Genomic_DNA"/>
</dbReference>
<feature type="compositionally biased region" description="Basic residues" evidence="5">
    <location>
        <begin position="811"/>
        <end position="828"/>
    </location>
</feature>
<dbReference type="STRING" id="286115.A0A507CWF9"/>
<feature type="compositionally biased region" description="Pro residues" evidence="5">
    <location>
        <begin position="637"/>
        <end position="648"/>
    </location>
</feature>
<dbReference type="InterPro" id="IPR018501">
    <property type="entry name" value="DDT_dom"/>
</dbReference>
<dbReference type="GO" id="GO:0000781">
    <property type="term" value="C:chromosome, telomeric region"/>
    <property type="evidence" value="ECO:0007669"/>
    <property type="project" value="GOC"/>
</dbReference>
<gene>
    <name evidence="9" type="ORF">SeLEV6574_g05050</name>
    <name evidence="8" type="ORF">SeMB42_g04877</name>
</gene>
<keyword evidence="10" id="KW-1185">Reference proteome</keyword>
<evidence type="ECO:0000259" key="7">
    <source>
        <dbReference type="PROSITE" id="PS51136"/>
    </source>
</evidence>
<dbReference type="Pfam" id="PF15613">
    <property type="entry name" value="WSD"/>
    <property type="match status" value="1"/>
</dbReference>
<feature type="domain" description="WAC" evidence="7">
    <location>
        <begin position="24"/>
        <end position="134"/>
    </location>
</feature>
<evidence type="ECO:0000313" key="8">
    <source>
        <dbReference type="EMBL" id="TPX43055.1"/>
    </source>
</evidence>
<dbReference type="InterPro" id="IPR028941">
    <property type="entry name" value="WHIM2_dom"/>
</dbReference>
<dbReference type="GO" id="GO:0000785">
    <property type="term" value="C:chromatin"/>
    <property type="evidence" value="ECO:0007669"/>
    <property type="project" value="UniProtKB-ARBA"/>
</dbReference>
<evidence type="ECO:0000256" key="5">
    <source>
        <dbReference type="SAM" id="MobiDB-lite"/>
    </source>
</evidence>
<keyword evidence="2" id="KW-0175">Coiled coil</keyword>
<dbReference type="Proteomes" id="UP000317494">
    <property type="component" value="Unassembled WGS sequence"/>
</dbReference>
<feature type="region of interest" description="Disordered" evidence="5">
    <location>
        <begin position="521"/>
        <end position="658"/>
    </location>
</feature>
<dbReference type="AlphaFoldDB" id="A0A507CWF9"/>
<name>A0A507CWF9_9FUNG</name>
<dbReference type="PANTHER" id="PTHR32075:SF6">
    <property type="entry name" value="ISWI CHROMATIN-REMODELING COMPLEX SUBUNIT YPL216W-RELATED"/>
    <property type="match status" value="1"/>
</dbReference>
<dbReference type="Pfam" id="PF02791">
    <property type="entry name" value="DDT"/>
    <property type="match status" value="1"/>
</dbReference>
<evidence type="ECO:0000256" key="1">
    <source>
        <dbReference type="ARBA" id="ARBA00004123"/>
    </source>
</evidence>
<feature type="compositionally biased region" description="Low complexity" evidence="5">
    <location>
        <begin position="1037"/>
        <end position="1046"/>
    </location>
</feature>
<dbReference type="Pfam" id="PF10537">
    <property type="entry name" value="WAC_Acf1_DNA_bd"/>
    <property type="match status" value="1"/>
</dbReference>
<feature type="domain" description="DDT" evidence="6">
    <location>
        <begin position="321"/>
        <end position="383"/>
    </location>
</feature>
<dbReference type="EMBL" id="QEAM01000223">
    <property type="protein sequence ID" value="TPX43458.1"/>
    <property type="molecule type" value="Genomic_DNA"/>
</dbReference>
<dbReference type="PANTHER" id="PTHR32075">
    <property type="entry name" value="ISWI CHROMATIN-REMODELING COMPLEX SUBUNIT YPL216W-RELATED"/>
    <property type="match status" value="1"/>
</dbReference>
<organism evidence="9 11">
    <name type="scientific">Synchytrium endobioticum</name>
    <dbReference type="NCBI Taxonomy" id="286115"/>
    <lineage>
        <taxon>Eukaryota</taxon>
        <taxon>Fungi</taxon>
        <taxon>Fungi incertae sedis</taxon>
        <taxon>Chytridiomycota</taxon>
        <taxon>Chytridiomycota incertae sedis</taxon>
        <taxon>Chytridiomycetes</taxon>
        <taxon>Synchytriales</taxon>
        <taxon>Synchytriaceae</taxon>
        <taxon>Synchytrium</taxon>
    </lineage>
</organism>
<accession>A0A507CWF9</accession>
<evidence type="ECO:0000256" key="4">
    <source>
        <dbReference type="PROSITE-ProRule" id="PRU00475"/>
    </source>
</evidence>